<feature type="compositionally biased region" description="Acidic residues" evidence="1">
    <location>
        <begin position="498"/>
        <end position="511"/>
    </location>
</feature>
<feature type="region of interest" description="Disordered" evidence="1">
    <location>
        <begin position="362"/>
        <end position="516"/>
    </location>
</feature>
<reference evidence="2" key="2">
    <citation type="submission" date="2022-01" db="EMBL/GenBank/DDBJ databases">
        <authorList>
            <person name="Yamashiro T."/>
            <person name="Shiraishi A."/>
            <person name="Satake H."/>
            <person name="Nakayama K."/>
        </authorList>
    </citation>
    <scope>NUCLEOTIDE SEQUENCE</scope>
</reference>
<organism evidence="2 3">
    <name type="scientific">Tanacetum coccineum</name>
    <dbReference type="NCBI Taxonomy" id="301880"/>
    <lineage>
        <taxon>Eukaryota</taxon>
        <taxon>Viridiplantae</taxon>
        <taxon>Streptophyta</taxon>
        <taxon>Embryophyta</taxon>
        <taxon>Tracheophyta</taxon>
        <taxon>Spermatophyta</taxon>
        <taxon>Magnoliopsida</taxon>
        <taxon>eudicotyledons</taxon>
        <taxon>Gunneridae</taxon>
        <taxon>Pentapetalae</taxon>
        <taxon>asterids</taxon>
        <taxon>campanulids</taxon>
        <taxon>Asterales</taxon>
        <taxon>Asteraceae</taxon>
        <taxon>Asteroideae</taxon>
        <taxon>Anthemideae</taxon>
        <taxon>Anthemidinae</taxon>
        <taxon>Tanacetum</taxon>
    </lineage>
</organism>
<keyword evidence="3" id="KW-1185">Reference proteome</keyword>
<feature type="compositionally biased region" description="Acidic residues" evidence="1">
    <location>
        <begin position="456"/>
        <end position="467"/>
    </location>
</feature>
<protein>
    <submittedName>
        <fullName evidence="2">Uncharacterized protein</fullName>
    </submittedName>
</protein>
<sequence>MSITKEQQQALDDALVPQEQRLQIGSCNYRLSTTFKPKEPTFQVALDVLSLTPFYPAFLITASVPAVYMHEFWATASYHKHSIRFKLNTKSYSFDLDTFRNMLQMCPKLPGQKFVDPPFEEEILTFMRELGYSGNIKLLSDVKVDILPQPWRTFGTIINKCLSGKVTGIDTLRLSRAQILWGLYHQKKVDYVYLLWEDLVFQIENKESRKNKYMFYPRFTKVIINHFMSQDQSIPRRNKVDWHMANDDPILTTMRFIPQHEVVQKYGAILPDNLTTQAMKESEAYKTYYAFATRKAIPKPKYVRRSTKEKTEQAPEASSGKRLKATAKVTRSGKKKQPAKGLETLSEIALSEAEQMKLAIERSKTQLHSSQPSSSGAYEGTGVSPGVPDVPKYGSDEEQISWKSSDKEDDDDEANIGKDEDDDDNADHDDDDERTEFDNDCDDYVHPKLSTHDEEDKHDEEDREEDSFDPKVQTSSHVESTDDEDSDEEIQGANVEGVEQDEEETNEEDEGHDLYRDVNVNLEGRDIEMTDAQQTNVQPT</sequence>
<evidence type="ECO:0000256" key="1">
    <source>
        <dbReference type="SAM" id="MobiDB-lite"/>
    </source>
</evidence>
<proteinExistence type="predicted"/>
<reference evidence="2" key="1">
    <citation type="journal article" date="2022" name="Int. J. Mol. Sci.">
        <title>Draft Genome of Tanacetum Coccineum: Genomic Comparison of Closely Related Tanacetum-Family Plants.</title>
        <authorList>
            <person name="Yamashiro T."/>
            <person name="Shiraishi A."/>
            <person name="Nakayama K."/>
            <person name="Satake H."/>
        </authorList>
    </citation>
    <scope>NUCLEOTIDE SEQUENCE</scope>
</reference>
<feature type="compositionally biased region" description="Basic and acidic residues" evidence="1">
    <location>
        <begin position="443"/>
        <end position="455"/>
    </location>
</feature>
<feature type="compositionally biased region" description="Basic residues" evidence="1">
    <location>
        <begin position="321"/>
        <end position="338"/>
    </location>
</feature>
<accession>A0ABQ4WR00</accession>
<feature type="compositionally biased region" description="Acidic residues" evidence="1">
    <location>
        <begin position="407"/>
        <end position="442"/>
    </location>
</feature>
<comment type="caution">
    <text evidence="2">The sequence shown here is derived from an EMBL/GenBank/DDBJ whole genome shotgun (WGS) entry which is preliminary data.</text>
</comment>
<evidence type="ECO:0000313" key="3">
    <source>
        <dbReference type="Proteomes" id="UP001151760"/>
    </source>
</evidence>
<gene>
    <name evidence="2" type="ORF">Tco_0628692</name>
</gene>
<feature type="compositionally biased region" description="Polar residues" evidence="1">
    <location>
        <begin position="366"/>
        <end position="376"/>
    </location>
</feature>
<evidence type="ECO:0000313" key="2">
    <source>
        <dbReference type="EMBL" id="GJS55330.1"/>
    </source>
</evidence>
<dbReference type="Proteomes" id="UP001151760">
    <property type="component" value="Unassembled WGS sequence"/>
</dbReference>
<feature type="region of interest" description="Disordered" evidence="1">
    <location>
        <begin position="301"/>
        <end position="342"/>
    </location>
</feature>
<dbReference type="EMBL" id="BQNB010008861">
    <property type="protein sequence ID" value="GJS55330.1"/>
    <property type="molecule type" value="Genomic_DNA"/>
</dbReference>
<feature type="compositionally biased region" description="Acidic residues" evidence="1">
    <location>
        <begin position="481"/>
        <end position="490"/>
    </location>
</feature>
<name>A0ABQ4WR00_9ASTR</name>